<evidence type="ECO:0000313" key="3">
    <source>
        <dbReference type="EMBL" id="CCQ66062.1"/>
    </source>
</evidence>
<feature type="chain" id="PRO_5004590582" description="Ice-binding protein C-terminal domain-containing protein" evidence="1">
    <location>
        <begin position="26"/>
        <end position="191"/>
    </location>
</feature>
<feature type="signal peptide" evidence="1">
    <location>
        <begin position="1"/>
        <end position="25"/>
    </location>
</feature>
<evidence type="ECO:0000313" key="4">
    <source>
        <dbReference type="Proteomes" id="UP000018130"/>
    </source>
</evidence>
<dbReference type="RefSeq" id="WP_048324214.1">
    <property type="nucleotide sequence ID" value="NZ_CAQN01000325.1"/>
</dbReference>
<evidence type="ECO:0000259" key="2">
    <source>
        <dbReference type="Pfam" id="PF07589"/>
    </source>
</evidence>
<feature type="domain" description="Ice-binding protein C-terminal" evidence="2">
    <location>
        <begin position="164"/>
        <end position="184"/>
    </location>
</feature>
<organism evidence="3 4">
    <name type="scientific">Crocosphaera watsonii WH 0402</name>
    <dbReference type="NCBI Taxonomy" id="1284629"/>
    <lineage>
        <taxon>Bacteria</taxon>
        <taxon>Bacillati</taxon>
        <taxon>Cyanobacteriota</taxon>
        <taxon>Cyanophyceae</taxon>
        <taxon>Oscillatoriophycideae</taxon>
        <taxon>Chroococcales</taxon>
        <taxon>Aphanothecaceae</taxon>
        <taxon>Crocosphaera</taxon>
    </lineage>
</organism>
<accession>T2JND7</accession>
<gene>
    <name evidence="3" type="ORF">CWATWH0402_4819</name>
</gene>
<dbReference type="InterPro" id="IPR013424">
    <property type="entry name" value="Ice-binding_C"/>
</dbReference>
<sequence length="191" mass="20018">MLKKLAFLGLFSAISALSANYAAQAAVFNINSLDFGDGFVASGTITTDDTIGSLTSANLTNWDITVTDGVGGSGFNFTETNSGAFIQGLSTDGTQLTVLFPNGVLQFQTPVNPFLSDFVLSLARFDFGRNRAAYINRIDVIDVDIDPLASSSPYIIGELAETTTTPEPGSIFALLGLGLGFVAAKGKNKLN</sequence>
<dbReference type="AlphaFoldDB" id="T2JND7"/>
<reference evidence="3 4" key="1">
    <citation type="submission" date="2013-01" db="EMBL/GenBank/DDBJ databases">
        <authorList>
            <person name="Bench S."/>
        </authorList>
    </citation>
    <scope>NUCLEOTIDE SEQUENCE [LARGE SCALE GENOMIC DNA]</scope>
    <source>
        <strain evidence="3 4">WH 0402</strain>
    </source>
</reference>
<evidence type="ECO:0000256" key="1">
    <source>
        <dbReference type="SAM" id="SignalP"/>
    </source>
</evidence>
<comment type="caution">
    <text evidence="3">The sequence shown here is derived from an EMBL/GenBank/DDBJ whole genome shotgun (WGS) entry which is preliminary data.</text>
</comment>
<protein>
    <recommendedName>
        <fullName evidence="2">Ice-binding protein C-terminal domain-containing protein</fullName>
    </recommendedName>
</protein>
<keyword evidence="1" id="KW-0732">Signal</keyword>
<dbReference type="Proteomes" id="UP000018130">
    <property type="component" value="Unassembled WGS sequence"/>
</dbReference>
<name>T2JND7_CROWT</name>
<reference evidence="3 4" key="2">
    <citation type="submission" date="2013-09" db="EMBL/GenBank/DDBJ databases">
        <title>Whole genome comparison of six Crocosphaera watsonii strains with differing phenotypes.</title>
        <authorList>
            <person name="Bench S.R."/>
            <person name="Heller P."/>
            <person name="Frank I."/>
            <person name="Arciniega M."/>
            <person name="Shilova I.N."/>
            <person name="Zehr J.P."/>
        </authorList>
    </citation>
    <scope>NUCLEOTIDE SEQUENCE [LARGE SCALE GENOMIC DNA]</scope>
    <source>
        <strain evidence="3 4">WH 0402</strain>
    </source>
</reference>
<dbReference type="EMBL" id="CAQN01000325">
    <property type="protein sequence ID" value="CCQ66062.1"/>
    <property type="molecule type" value="Genomic_DNA"/>
</dbReference>
<proteinExistence type="predicted"/>
<dbReference type="Pfam" id="PF07589">
    <property type="entry name" value="PEP-CTERM"/>
    <property type="match status" value="1"/>
</dbReference>